<organism evidence="1 2">
    <name type="scientific">Zosterops borbonicus</name>
    <dbReference type="NCBI Taxonomy" id="364589"/>
    <lineage>
        <taxon>Eukaryota</taxon>
        <taxon>Metazoa</taxon>
        <taxon>Chordata</taxon>
        <taxon>Craniata</taxon>
        <taxon>Vertebrata</taxon>
        <taxon>Euteleostomi</taxon>
        <taxon>Archelosauria</taxon>
        <taxon>Archosauria</taxon>
        <taxon>Dinosauria</taxon>
        <taxon>Saurischia</taxon>
        <taxon>Theropoda</taxon>
        <taxon>Coelurosauria</taxon>
        <taxon>Aves</taxon>
        <taxon>Neognathae</taxon>
        <taxon>Neoaves</taxon>
        <taxon>Telluraves</taxon>
        <taxon>Australaves</taxon>
        <taxon>Passeriformes</taxon>
        <taxon>Sylvioidea</taxon>
        <taxon>Zosteropidae</taxon>
        <taxon>Zosterops</taxon>
    </lineage>
</organism>
<keyword evidence="2" id="KW-1185">Reference proteome</keyword>
<proteinExistence type="predicted"/>
<evidence type="ECO:0000313" key="2">
    <source>
        <dbReference type="Proteomes" id="UP000796761"/>
    </source>
</evidence>
<evidence type="ECO:0000313" key="1">
    <source>
        <dbReference type="EMBL" id="TRZ17935.1"/>
    </source>
</evidence>
<gene>
    <name evidence="1" type="ORF">HGM15179_009172</name>
</gene>
<evidence type="ECO:0008006" key="3">
    <source>
        <dbReference type="Google" id="ProtNLM"/>
    </source>
</evidence>
<sequence length="68" mass="7591">MEGRKVIQNNLHGFTKDKSCLNNLVAFYSGVNTVVNKGKAPDVFLCKTFDTVPHTILFSKLERGGFDE</sequence>
<protein>
    <recommendedName>
        <fullName evidence="3">Rna-directed dna polymerase from mobile element jockey-like</fullName>
    </recommendedName>
</protein>
<accession>A0A8K1GHY8</accession>
<dbReference type="AlphaFoldDB" id="A0A8K1GHY8"/>
<dbReference type="Proteomes" id="UP000796761">
    <property type="component" value="Unassembled WGS sequence"/>
</dbReference>
<name>A0A8K1GHY8_9PASS</name>
<dbReference type="EMBL" id="SWJQ01000241">
    <property type="protein sequence ID" value="TRZ17935.1"/>
    <property type="molecule type" value="Genomic_DNA"/>
</dbReference>
<reference evidence="1" key="1">
    <citation type="submission" date="2019-04" db="EMBL/GenBank/DDBJ databases">
        <title>Genome assembly of Zosterops borbonicus 15179.</title>
        <authorList>
            <person name="Leroy T."/>
            <person name="Anselmetti Y."/>
            <person name="Tilak M.-K."/>
            <person name="Nabholz B."/>
        </authorList>
    </citation>
    <scope>NUCLEOTIDE SEQUENCE</scope>
    <source>
        <strain evidence="1">HGM_15179</strain>
        <tissue evidence="1">Muscle</tissue>
    </source>
</reference>
<comment type="caution">
    <text evidence="1">The sequence shown here is derived from an EMBL/GenBank/DDBJ whole genome shotgun (WGS) entry which is preliminary data.</text>
</comment>